<comment type="caution">
    <text evidence="6">The sequence shown here is derived from an EMBL/GenBank/DDBJ whole genome shotgun (WGS) entry which is preliminary data.</text>
</comment>
<accession>A0A9W7DVI0</accession>
<dbReference type="InterPro" id="IPR045156">
    <property type="entry name" value="Vac8"/>
</dbReference>
<name>A0A9W7DVI0_9STRA</name>
<comment type="similarity">
    <text evidence="1">Belongs to the beta-catenin family.</text>
</comment>
<feature type="compositionally biased region" description="Polar residues" evidence="4">
    <location>
        <begin position="1214"/>
        <end position="1223"/>
    </location>
</feature>
<dbReference type="GO" id="GO:0043495">
    <property type="term" value="F:protein-membrane adaptor activity"/>
    <property type="evidence" value="ECO:0007669"/>
    <property type="project" value="InterPro"/>
</dbReference>
<protein>
    <recommendedName>
        <fullName evidence="5">U-box domain-containing protein</fullName>
    </recommendedName>
</protein>
<keyword evidence="2" id="KW-0677">Repeat</keyword>
<dbReference type="Gene3D" id="1.25.10.10">
    <property type="entry name" value="Leucine-rich Repeat Variant"/>
    <property type="match status" value="2"/>
</dbReference>
<reference evidence="7" key="1">
    <citation type="journal article" date="2023" name="Commun. Biol.">
        <title>Genome analysis of Parmales, the sister group of diatoms, reveals the evolutionary specialization of diatoms from phago-mixotrophs to photoautotrophs.</title>
        <authorList>
            <person name="Ban H."/>
            <person name="Sato S."/>
            <person name="Yoshikawa S."/>
            <person name="Yamada K."/>
            <person name="Nakamura Y."/>
            <person name="Ichinomiya M."/>
            <person name="Sato N."/>
            <person name="Blanc-Mathieu R."/>
            <person name="Endo H."/>
            <person name="Kuwata A."/>
            <person name="Ogata H."/>
        </authorList>
    </citation>
    <scope>NUCLEOTIDE SEQUENCE [LARGE SCALE GENOMIC DNA]</scope>
    <source>
        <strain evidence="7">NIES 3701</strain>
    </source>
</reference>
<organism evidence="6 7">
    <name type="scientific">Triparma strigata</name>
    <dbReference type="NCBI Taxonomy" id="1606541"/>
    <lineage>
        <taxon>Eukaryota</taxon>
        <taxon>Sar</taxon>
        <taxon>Stramenopiles</taxon>
        <taxon>Ochrophyta</taxon>
        <taxon>Bolidophyceae</taxon>
        <taxon>Parmales</taxon>
        <taxon>Triparmaceae</taxon>
        <taxon>Triparma</taxon>
    </lineage>
</organism>
<dbReference type="InterPro" id="IPR058678">
    <property type="entry name" value="ARM_PUB"/>
</dbReference>
<gene>
    <name evidence="6" type="ORF">TrST_g7423</name>
</gene>
<feature type="region of interest" description="Disordered" evidence="4">
    <location>
        <begin position="1214"/>
        <end position="1275"/>
    </location>
</feature>
<keyword evidence="7" id="KW-1185">Reference proteome</keyword>
<feature type="domain" description="U-box" evidence="5">
    <location>
        <begin position="206"/>
        <end position="413"/>
    </location>
</feature>
<evidence type="ECO:0000313" key="7">
    <source>
        <dbReference type="Proteomes" id="UP001165085"/>
    </source>
</evidence>
<evidence type="ECO:0000313" key="6">
    <source>
        <dbReference type="EMBL" id="GMH52228.1"/>
    </source>
</evidence>
<evidence type="ECO:0000259" key="5">
    <source>
        <dbReference type="Pfam" id="PF25598"/>
    </source>
</evidence>
<dbReference type="EMBL" id="BRXY01000009">
    <property type="protein sequence ID" value="GMH52228.1"/>
    <property type="molecule type" value="Genomic_DNA"/>
</dbReference>
<dbReference type="SUPFAM" id="SSF48371">
    <property type="entry name" value="ARM repeat"/>
    <property type="match status" value="2"/>
</dbReference>
<dbReference type="PANTHER" id="PTHR47249:SF1">
    <property type="entry name" value="VACUOLAR PROTEIN 8"/>
    <property type="match status" value="1"/>
</dbReference>
<proteinExistence type="inferred from homology"/>
<dbReference type="OrthoDB" id="7537227at2759"/>
<dbReference type="InterPro" id="IPR011989">
    <property type="entry name" value="ARM-like"/>
</dbReference>
<evidence type="ECO:0000256" key="2">
    <source>
        <dbReference type="ARBA" id="ARBA00022737"/>
    </source>
</evidence>
<evidence type="ECO:0000256" key="3">
    <source>
        <dbReference type="SAM" id="Coils"/>
    </source>
</evidence>
<dbReference type="PANTHER" id="PTHR47249">
    <property type="entry name" value="VACUOLAR PROTEIN 8"/>
    <property type="match status" value="1"/>
</dbReference>
<dbReference type="InterPro" id="IPR016024">
    <property type="entry name" value="ARM-type_fold"/>
</dbReference>
<feature type="coiled-coil region" evidence="3">
    <location>
        <begin position="886"/>
        <end position="964"/>
    </location>
</feature>
<evidence type="ECO:0000256" key="1">
    <source>
        <dbReference type="ARBA" id="ARBA00005462"/>
    </source>
</evidence>
<dbReference type="Proteomes" id="UP001165085">
    <property type="component" value="Unassembled WGS sequence"/>
</dbReference>
<keyword evidence="3" id="KW-0175">Coiled coil</keyword>
<sequence length="1336" mass="146745">MGRFSALCSNLKSESTRVDAIKAICDASGPRTFKKEEVGINEKDMYNETGIVEEIIKLLTDEEAGCQAPAADTLFRMSRDNEVKTLMSQNSPLLTAISTILLTIPDTPIANNCCLCLQNVSFPAETRETLLNINGGKIVEGLAHVVSCPATDAHQKSRETALAVLSNMAITPACKHGLFEFQSGKLIKILIGVINIGDKESNNVLAREKALTLCKNIANHQRTKQPMFEFPGMVTALTNVLTQALSNSKSHKEIALQVFQNIANNDATPDKMLNTSGLVSSIVAVIAAKANDSNETARTNACLVLQNISFIEPCREKLYNYPGFFEALVSVLSNEEDTVKKNALPVLLNTSMATTVRVSMFKHRAFIPSLVKLASNETGVVREKSLSVLRNVANHEETKSPMFEHPEMIDTLMGVINTPLDDGTKLARETALAVIQNISNNDVNPSRLIAKEGLMNTLYDVFRQSATEKNKVARENSLLVCQNLSFPNTTRAPLFQFDNGRFFDAILDVMYDESNQHNKVASEKALATIANMSNKKENNLPMVQNSRFINKLVELCGTTGEPKRQSINILAKIAAGALFTAPYLLRAKGDLLSVMMAVVRDAGTDLKKWKKGNSNEFWALTFLMNLAQAEFSVPYMRVANVTKLMAPLVSQTSKESLQASATVAYLVGGDEDGEIYDLLSSNLSSIDRIIDLLENTLNCKGDGKGENGKNLDYGYGVFPLHSPLRAVKVLAKTDGFKSYLLDKGVYAKLHRCLRDFVESTGGGYVGGGGEDVESASLAVDALLELSYPSKNGELANDKSAALHIVEKFSDSNMTSMPSLLEQYEMNYKVKTSEFFSSSVMSANSLSNRINLSSATKTTEMAAKMWKMATMKKQASLKEGLDRNKQASIEERQAEDLQNEEAKTKIEEATRLMEKQQKQFQIEQQKREHDLKVLEQALKNEKDSNQRKIVEMQKALAEKENAKNVFRADDLAQQLNSMKVQLSLHTKTDNIALDVQEVKGAMKQALSSLENFFTGESPVPRYIIMGPARGTTLSKDGLMSFMTKKQTATLHVLCSYDLSTAVSFDISEPASWIRDCAPALRVGLTALKFAAIGAKLTVGLPFLLPEGVDLEMFLGAGISQIDGSFGLDTDESKILKEIDSGGRPNQRGMEITGAAYAKLKEFFADPEKMRKLTRTMDKVRNKTGKEEWISVRNLDAYCEANSSEEVEIVVASPIKQSRPSSMSMPTAVPTMPTPSAPLTPSELVREPEITYSPTNPASSSPPNPPQPRQSFDGGVRTDQSLTHTREILELKMEVMSLKAEMAGMRREFAQGMAAILTKLEAPTPKPKRKKSFFGGLG</sequence>
<dbReference type="Pfam" id="PF25598">
    <property type="entry name" value="ARM_PUB"/>
    <property type="match status" value="1"/>
</dbReference>
<evidence type="ECO:0000256" key="4">
    <source>
        <dbReference type="SAM" id="MobiDB-lite"/>
    </source>
</evidence>
<dbReference type="GO" id="GO:0071562">
    <property type="term" value="P:nucleus-vacuole junction assembly"/>
    <property type="evidence" value="ECO:0007669"/>
    <property type="project" value="InterPro"/>
</dbReference>